<evidence type="ECO:0000313" key="2">
    <source>
        <dbReference type="EMBL" id="KOO26797.1"/>
    </source>
</evidence>
<proteinExistence type="predicted"/>
<feature type="compositionally biased region" description="Acidic residues" evidence="1">
    <location>
        <begin position="55"/>
        <end position="67"/>
    </location>
</feature>
<dbReference type="EMBL" id="JWZX01002800">
    <property type="protein sequence ID" value="KOO26797.1"/>
    <property type="molecule type" value="Genomic_DNA"/>
</dbReference>
<feature type="compositionally biased region" description="Basic and acidic residues" evidence="1">
    <location>
        <begin position="45"/>
        <end position="54"/>
    </location>
</feature>
<comment type="caution">
    <text evidence="2">The sequence shown here is derived from an EMBL/GenBank/DDBJ whole genome shotgun (WGS) entry which is preliminary data.</text>
</comment>
<keyword evidence="3" id="KW-1185">Reference proteome</keyword>
<accession>A0A0M0JKC9</accession>
<protein>
    <submittedName>
        <fullName evidence="2">Uncharacterized protein</fullName>
    </submittedName>
</protein>
<dbReference type="AlphaFoldDB" id="A0A0M0JKC9"/>
<evidence type="ECO:0000256" key="1">
    <source>
        <dbReference type="SAM" id="MobiDB-lite"/>
    </source>
</evidence>
<feature type="compositionally biased region" description="Basic and acidic residues" evidence="1">
    <location>
        <begin position="1"/>
        <end position="18"/>
    </location>
</feature>
<organism evidence="2 3">
    <name type="scientific">Chrysochromulina tobinii</name>
    <dbReference type="NCBI Taxonomy" id="1460289"/>
    <lineage>
        <taxon>Eukaryota</taxon>
        <taxon>Haptista</taxon>
        <taxon>Haptophyta</taxon>
        <taxon>Prymnesiophyceae</taxon>
        <taxon>Prymnesiales</taxon>
        <taxon>Chrysochromulinaceae</taxon>
        <taxon>Chrysochromulina</taxon>
    </lineage>
</organism>
<name>A0A0M0JKC9_9EUKA</name>
<evidence type="ECO:0000313" key="3">
    <source>
        <dbReference type="Proteomes" id="UP000037460"/>
    </source>
</evidence>
<reference evidence="3" key="1">
    <citation type="journal article" date="2015" name="PLoS Genet.">
        <title>Genome Sequence and Transcriptome Analyses of Chrysochromulina tobin: Metabolic Tools for Enhanced Algal Fitness in the Prominent Order Prymnesiales (Haptophyceae).</title>
        <authorList>
            <person name="Hovde B.T."/>
            <person name="Deodato C.R."/>
            <person name="Hunsperger H.M."/>
            <person name="Ryken S.A."/>
            <person name="Yost W."/>
            <person name="Jha R.K."/>
            <person name="Patterson J."/>
            <person name="Monnat R.J. Jr."/>
            <person name="Barlow S.B."/>
            <person name="Starkenburg S.R."/>
            <person name="Cattolico R.A."/>
        </authorList>
    </citation>
    <scope>NUCLEOTIDE SEQUENCE</scope>
    <source>
        <strain evidence="3">CCMP291</strain>
    </source>
</reference>
<gene>
    <name evidence="2" type="ORF">Ctob_007122</name>
</gene>
<sequence length="121" mass="13009">MVLDGSERISRSGDEERMQVLNTARSERISRSGDEGRMQVLNTARSERISRSGDEGEAEDEAEDEADGQIPEIASPGGLSSTIETLIDGLRLGPARTAAATEAARAWFMEQGYADSMCGTL</sequence>
<feature type="region of interest" description="Disordered" evidence="1">
    <location>
        <begin position="1"/>
        <end position="80"/>
    </location>
</feature>
<dbReference type="Proteomes" id="UP000037460">
    <property type="component" value="Unassembled WGS sequence"/>
</dbReference>
<feature type="compositionally biased region" description="Basic and acidic residues" evidence="1">
    <location>
        <begin position="25"/>
        <end position="37"/>
    </location>
</feature>